<accession>A0A811YQQ8</accession>
<dbReference type="InterPro" id="IPR051005">
    <property type="entry name" value="Pentraxin_domain"/>
</dbReference>
<evidence type="ECO:0000256" key="2">
    <source>
        <dbReference type="ARBA" id="ARBA00022837"/>
    </source>
</evidence>
<feature type="chain" id="PRO_5032831681" evidence="6">
    <location>
        <begin position="25"/>
        <end position="219"/>
    </location>
</feature>
<organism evidence="8 9">
    <name type="scientific">Nyctereutes procyonoides</name>
    <name type="common">Raccoon dog</name>
    <name type="synonym">Canis procyonoides</name>
    <dbReference type="NCBI Taxonomy" id="34880"/>
    <lineage>
        <taxon>Eukaryota</taxon>
        <taxon>Metazoa</taxon>
        <taxon>Chordata</taxon>
        <taxon>Craniata</taxon>
        <taxon>Vertebrata</taxon>
        <taxon>Euteleostomi</taxon>
        <taxon>Mammalia</taxon>
        <taxon>Eutheria</taxon>
        <taxon>Laurasiatheria</taxon>
        <taxon>Carnivora</taxon>
        <taxon>Caniformia</taxon>
        <taxon>Canidae</taxon>
        <taxon>Nyctereutes</taxon>
    </lineage>
</organism>
<evidence type="ECO:0000256" key="1">
    <source>
        <dbReference type="ARBA" id="ARBA00022723"/>
    </source>
</evidence>
<dbReference type="GO" id="GO:0045087">
    <property type="term" value="P:innate immune response"/>
    <property type="evidence" value="ECO:0007669"/>
    <property type="project" value="TreeGrafter"/>
</dbReference>
<dbReference type="Proteomes" id="UP000645828">
    <property type="component" value="Unassembled WGS sequence"/>
</dbReference>
<keyword evidence="9" id="KW-1185">Reference proteome</keyword>
<dbReference type="Pfam" id="PF00354">
    <property type="entry name" value="Pentaxin"/>
    <property type="match status" value="1"/>
</dbReference>
<evidence type="ECO:0000256" key="4">
    <source>
        <dbReference type="ARBA" id="ARBA00038645"/>
    </source>
</evidence>
<dbReference type="Gene3D" id="2.60.120.200">
    <property type="match status" value="1"/>
</dbReference>
<keyword evidence="6" id="KW-0732">Signal</keyword>
<keyword evidence="2" id="KW-0106">Calcium</keyword>
<dbReference type="SUPFAM" id="SSF49899">
    <property type="entry name" value="Concanavalin A-like lectins/glucanases"/>
    <property type="match status" value="1"/>
</dbReference>
<comment type="similarity">
    <text evidence="3">Belongs to the pentraxin family.</text>
</comment>
<keyword evidence="1" id="KW-0479">Metal-binding</keyword>
<evidence type="ECO:0000313" key="8">
    <source>
        <dbReference type="EMBL" id="CAD7679860.1"/>
    </source>
</evidence>
<gene>
    <name evidence="8" type="ORF">NYPRO_LOCUS12659</name>
</gene>
<sequence>MALQYKTLLWVLVQIVLFLYPTDLSLFPQESSTNQVVLTPKLEKPLQNFTLCFRVYSDMPHDELPVFKEKTGEHSKHTGGAQGTSQVVGKLPSPMCTCSSWSLPPALPSLPSFNGKPLVTKGLKQGASVGTLPKIILRQEHDAYGGGGFFVGEPRDFYMWDSMLSTQQIWSVQQGSSLNPNVLDRRALNTEMKGQVIKPLAWDGGLESARALGNAVTGG</sequence>
<dbReference type="SMART" id="SM00159">
    <property type="entry name" value="PTX"/>
    <property type="match status" value="1"/>
</dbReference>
<feature type="domain" description="Pentraxin (PTX)" evidence="7">
    <location>
        <begin position="21"/>
        <end position="203"/>
    </location>
</feature>
<name>A0A811YQQ8_NYCPR</name>
<dbReference type="PANTHER" id="PTHR45869:SF5">
    <property type="entry name" value="SERUM AMYLOID P-COMPONENT"/>
    <property type="match status" value="1"/>
</dbReference>
<comment type="caution">
    <text evidence="5">Lacks conserved residue(s) required for the propagation of feature annotation.</text>
</comment>
<evidence type="ECO:0000259" key="7">
    <source>
        <dbReference type="PROSITE" id="PS51828"/>
    </source>
</evidence>
<dbReference type="GO" id="GO:0005615">
    <property type="term" value="C:extracellular space"/>
    <property type="evidence" value="ECO:0007669"/>
    <property type="project" value="TreeGrafter"/>
</dbReference>
<comment type="caution">
    <text evidence="8">The sequence shown here is derived from an EMBL/GenBank/DDBJ whole genome shotgun (WGS) entry which is preliminary data.</text>
</comment>
<proteinExistence type="inferred from homology"/>
<dbReference type="GO" id="GO:0046872">
    <property type="term" value="F:metal ion binding"/>
    <property type="evidence" value="ECO:0007669"/>
    <property type="project" value="UniProtKB-KW"/>
</dbReference>
<dbReference type="EMBL" id="CAJHUB010000746">
    <property type="protein sequence ID" value="CAD7679860.1"/>
    <property type="molecule type" value="Genomic_DNA"/>
</dbReference>
<protein>
    <submittedName>
        <fullName evidence="8">(raccoon dog) hypothetical protein</fullName>
    </submittedName>
</protein>
<reference evidence="8" key="1">
    <citation type="submission" date="2020-12" db="EMBL/GenBank/DDBJ databases">
        <authorList>
            <consortium name="Molecular Ecology Group"/>
        </authorList>
    </citation>
    <scope>NUCLEOTIDE SEQUENCE</scope>
    <source>
        <strain evidence="8">TBG_1078</strain>
    </source>
</reference>
<dbReference type="GO" id="GO:0001849">
    <property type="term" value="F:complement component C1q complex binding"/>
    <property type="evidence" value="ECO:0007669"/>
    <property type="project" value="TreeGrafter"/>
</dbReference>
<dbReference type="InterPro" id="IPR001759">
    <property type="entry name" value="PTX_dom"/>
</dbReference>
<comment type="subunit">
    <text evidence="4">Homopentamer. Pentraxin (or pentaxin) have a discoid arrangement of 5 non-covalently bound subunits.</text>
</comment>
<evidence type="ECO:0000256" key="3">
    <source>
        <dbReference type="ARBA" id="ARBA00038102"/>
    </source>
</evidence>
<evidence type="ECO:0000256" key="5">
    <source>
        <dbReference type="PROSITE-ProRule" id="PRU01172"/>
    </source>
</evidence>
<dbReference type="PANTHER" id="PTHR45869">
    <property type="entry name" value="C-REACTIVE PROTEIN-RELATED"/>
    <property type="match status" value="1"/>
</dbReference>
<dbReference type="InterPro" id="IPR013320">
    <property type="entry name" value="ConA-like_dom_sf"/>
</dbReference>
<evidence type="ECO:0000256" key="6">
    <source>
        <dbReference type="SAM" id="SignalP"/>
    </source>
</evidence>
<evidence type="ECO:0000313" key="9">
    <source>
        <dbReference type="Proteomes" id="UP000645828"/>
    </source>
</evidence>
<dbReference type="PROSITE" id="PS51828">
    <property type="entry name" value="PTX_2"/>
    <property type="match status" value="1"/>
</dbReference>
<dbReference type="AlphaFoldDB" id="A0A811YQQ8"/>
<feature type="signal peptide" evidence="6">
    <location>
        <begin position="1"/>
        <end position="24"/>
    </location>
</feature>